<dbReference type="EMBL" id="JAUHHV010000004">
    <property type="protein sequence ID" value="KAK1428400.1"/>
    <property type="molecule type" value="Genomic_DNA"/>
</dbReference>
<comment type="caution">
    <text evidence="1">The sequence shown here is derived from an EMBL/GenBank/DDBJ whole genome shotgun (WGS) entry which is preliminary data.</text>
</comment>
<name>A0AAD8NU59_TARER</name>
<dbReference type="SUPFAM" id="SSF56219">
    <property type="entry name" value="DNase I-like"/>
    <property type="match status" value="1"/>
</dbReference>
<gene>
    <name evidence="1" type="ORF">QVD17_17233</name>
</gene>
<evidence type="ECO:0000313" key="1">
    <source>
        <dbReference type="EMBL" id="KAK1428400.1"/>
    </source>
</evidence>
<reference evidence="1" key="1">
    <citation type="journal article" date="2023" name="bioRxiv">
        <title>Improved chromosome-level genome assembly for marigold (Tagetes erecta).</title>
        <authorList>
            <person name="Jiang F."/>
            <person name="Yuan L."/>
            <person name="Wang S."/>
            <person name="Wang H."/>
            <person name="Xu D."/>
            <person name="Wang A."/>
            <person name="Fan W."/>
        </authorList>
    </citation>
    <scope>NUCLEOTIDE SEQUENCE</scope>
    <source>
        <strain evidence="1">WSJ</strain>
        <tissue evidence="1">Leaf</tissue>
    </source>
</reference>
<evidence type="ECO:0000313" key="2">
    <source>
        <dbReference type="Proteomes" id="UP001229421"/>
    </source>
</evidence>
<organism evidence="1 2">
    <name type="scientific">Tagetes erecta</name>
    <name type="common">African marigold</name>
    <dbReference type="NCBI Taxonomy" id="13708"/>
    <lineage>
        <taxon>Eukaryota</taxon>
        <taxon>Viridiplantae</taxon>
        <taxon>Streptophyta</taxon>
        <taxon>Embryophyta</taxon>
        <taxon>Tracheophyta</taxon>
        <taxon>Spermatophyta</taxon>
        <taxon>Magnoliopsida</taxon>
        <taxon>eudicotyledons</taxon>
        <taxon>Gunneridae</taxon>
        <taxon>Pentapetalae</taxon>
        <taxon>asterids</taxon>
        <taxon>campanulids</taxon>
        <taxon>Asterales</taxon>
        <taxon>Asteraceae</taxon>
        <taxon>Asteroideae</taxon>
        <taxon>Heliantheae alliance</taxon>
        <taxon>Tageteae</taxon>
        <taxon>Tagetes</taxon>
    </lineage>
</organism>
<protein>
    <submittedName>
        <fullName evidence="1">Uncharacterized protein</fullName>
    </submittedName>
</protein>
<keyword evidence="2" id="KW-1185">Reference proteome</keyword>
<dbReference type="AlphaFoldDB" id="A0AAD8NU59"/>
<dbReference type="PANTHER" id="PTHR36617:SF15">
    <property type="entry name" value="REVERSE TRANSCRIPTASE ZINC-BINDING DOMAIN-CONTAINING PROTEIN"/>
    <property type="match status" value="1"/>
</dbReference>
<dbReference type="PANTHER" id="PTHR36617">
    <property type="entry name" value="PROTEIN, PUTATIVE-RELATED"/>
    <property type="match status" value="1"/>
</dbReference>
<dbReference type="Gene3D" id="3.60.10.10">
    <property type="entry name" value="Endonuclease/exonuclease/phosphatase"/>
    <property type="match status" value="1"/>
</dbReference>
<accession>A0AAD8NU59</accession>
<sequence length="529" mass="61119">MTSIQLLLGPLEGLGDWLAAGTTTSSKKAKDPVDKRRLWQELLHLMALSDGIWVLMGDFNALRDPRERSTISSSDISMIDFNDFIEKAGLIEYQMGVSESFFNLWPLASVSSLPRKWSDHNPIILITRELDYGPSPFKIYDSWLLDSSLINVVTNSWASSHVNGAADFVLARKLKYLKQNIKEWHNSRSREVRDIISDLESKILLFENLAAQNRISSVDLEVWRSAKKSLIEMDNKKKADLRQKSRIKWMIDGDENSSFFHGIINGNKKRNKIHGIDINGRWEVEPALVKKEIHSIFKAKFSEAHPSRPTLFNPNFNRLSHEASELLRKQVGNGYDTLFWKMPWFGLVPLKAIFHDLYVRDKSKDALVSQRMKREIDGSVTFSWDWKSAILKPSIIQDLGDLEDCLREYPFKDGDDCWIWHGDNSGLFSTWSFKFYVMNFNPLTCTLYELLQPPQLKQLMPSIRMQNDQYGNPLQHEGRPSRVDHQRWLSHRRCKVIDMHYYFRDTTSVGFGGVGVCLKDCGATYVVFK</sequence>
<dbReference type="InterPro" id="IPR036691">
    <property type="entry name" value="Endo/exonu/phosph_ase_sf"/>
</dbReference>
<dbReference type="Proteomes" id="UP001229421">
    <property type="component" value="Unassembled WGS sequence"/>
</dbReference>
<proteinExistence type="predicted"/>